<dbReference type="AlphaFoldDB" id="A0A1I7MNJ0"/>
<accession>A0A1I7MNJ0</accession>
<evidence type="ECO:0000256" key="6">
    <source>
        <dbReference type="SAM" id="MobiDB-lite"/>
    </source>
</evidence>
<dbReference type="InterPro" id="IPR017871">
    <property type="entry name" value="ABC_transporter-like_CS"/>
</dbReference>
<dbReference type="RefSeq" id="WP_245760717.1">
    <property type="nucleotide sequence ID" value="NZ_FPCG01000007.1"/>
</dbReference>
<dbReference type="PROSITE" id="PS50893">
    <property type="entry name" value="ABC_TRANSPORTER_2"/>
    <property type="match status" value="1"/>
</dbReference>
<feature type="compositionally biased region" description="Basic and acidic residues" evidence="6">
    <location>
        <begin position="140"/>
        <end position="151"/>
    </location>
</feature>
<keyword evidence="3 8" id="KW-0067">ATP-binding</keyword>
<reference evidence="8 9" key="1">
    <citation type="submission" date="2016-10" db="EMBL/GenBank/DDBJ databases">
        <authorList>
            <person name="de Groot N.N."/>
        </authorList>
    </citation>
    <scope>NUCLEOTIDE SEQUENCE [LARGE SCALE GENOMIC DNA]</scope>
    <source>
        <strain evidence="8 9">CGMCC 1.7054</strain>
    </source>
</reference>
<evidence type="ECO:0000256" key="2">
    <source>
        <dbReference type="ARBA" id="ARBA00022741"/>
    </source>
</evidence>
<dbReference type="InterPro" id="IPR003439">
    <property type="entry name" value="ABC_transporter-like_ATP-bd"/>
</dbReference>
<dbReference type="STRING" id="574650.SAMN04487966_107123"/>
<comment type="function">
    <text evidence="4">Part of the ABC transporter FtsEX involved in cellular division. Has ATPase activity.</text>
</comment>
<dbReference type="PANTHER" id="PTHR24220">
    <property type="entry name" value="IMPORT ATP-BINDING PROTEIN"/>
    <property type="match status" value="1"/>
</dbReference>
<dbReference type="GO" id="GO:0022857">
    <property type="term" value="F:transmembrane transporter activity"/>
    <property type="evidence" value="ECO:0007669"/>
    <property type="project" value="TreeGrafter"/>
</dbReference>
<feature type="region of interest" description="Disordered" evidence="6">
    <location>
        <begin position="1"/>
        <end position="25"/>
    </location>
</feature>
<evidence type="ECO:0000259" key="7">
    <source>
        <dbReference type="PROSITE" id="PS50893"/>
    </source>
</evidence>
<dbReference type="GO" id="GO:0016887">
    <property type="term" value="F:ATP hydrolysis activity"/>
    <property type="evidence" value="ECO:0007669"/>
    <property type="project" value="InterPro"/>
</dbReference>
<keyword evidence="2" id="KW-0547">Nucleotide-binding</keyword>
<dbReference type="FunFam" id="3.40.50.300:FF:000056">
    <property type="entry name" value="Cell division ATP-binding protein FtsE"/>
    <property type="match status" value="1"/>
</dbReference>
<dbReference type="PROSITE" id="PS00211">
    <property type="entry name" value="ABC_TRANSPORTER_1"/>
    <property type="match status" value="1"/>
</dbReference>
<dbReference type="SUPFAM" id="SSF52540">
    <property type="entry name" value="P-loop containing nucleoside triphosphate hydrolases"/>
    <property type="match status" value="1"/>
</dbReference>
<keyword evidence="9" id="KW-1185">Reference proteome</keyword>
<dbReference type="InterPro" id="IPR027417">
    <property type="entry name" value="P-loop_NTPase"/>
</dbReference>
<evidence type="ECO:0000313" key="9">
    <source>
        <dbReference type="Proteomes" id="UP000198881"/>
    </source>
</evidence>
<dbReference type="GO" id="GO:0005886">
    <property type="term" value="C:plasma membrane"/>
    <property type="evidence" value="ECO:0007669"/>
    <property type="project" value="TreeGrafter"/>
</dbReference>
<feature type="region of interest" description="Disordered" evidence="6">
    <location>
        <begin position="140"/>
        <end position="163"/>
    </location>
</feature>
<dbReference type="Gene3D" id="3.40.50.300">
    <property type="entry name" value="P-loop containing nucleotide triphosphate hydrolases"/>
    <property type="match status" value="1"/>
</dbReference>
<dbReference type="EMBL" id="FPCG01000007">
    <property type="protein sequence ID" value="SFV23500.1"/>
    <property type="molecule type" value="Genomic_DNA"/>
</dbReference>
<dbReference type="Pfam" id="PF00005">
    <property type="entry name" value="ABC_tran"/>
    <property type="match status" value="1"/>
</dbReference>
<feature type="domain" description="ABC transporter" evidence="7">
    <location>
        <begin position="28"/>
        <end position="289"/>
    </location>
</feature>
<dbReference type="Proteomes" id="UP000198881">
    <property type="component" value="Unassembled WGS sequence"/>
</dbReference>
<comment type="similarity">
    <text evidence="1">Belongs to the ABC transporter superfamily.</text>
</comment>
<name>A0A1I7MNJ0_9MICC</name>
<organism evidence="8 9">
    <name type="scientific">Micrococcus terreus</name>
    <dbReference type="NCBI Taxonomy" id="574650"/>
    <lineage>
        <taxon>Bacteria</taxon>
        <taxon>Bacillati</taxon>
        <taxon>Actinomycetota</taxon>
        <taxon>Actinomycetes</taxon>
        <taxon>Micrococcales</taxon>
        <taxon>Micrococcaceae</taxon>
        <taxon>Micrococcus</taxon>
    </lineage>
</organism>
<evidence type="ECO:0000256" key="5">
    <source>
        <dbReference type="ARBA" id="ARBA00063837"/>
    </source>
</evidence>
<proteinExistence type="inferred from homology"/>
<evidence type="ECO:0000256" key="1">
    <source>
        <dbReference type="ARBA" id="ARBA00005417"/>
    </source>
</evidence>
<sequence length="310" mass="33074">MSAQPASADQPDTAAPQPAAAPNTTPFIEFRGVSKTYPARRRAGTVHALQGIDLQIAPGEVFGVVGESGSGKSTLLRLVNRLETPTQGSVLVDGTDLATLSAAATRARRRRIGMVFQQFNLLANQTVYANAAMPLRLAKRGSEVSGRRRETAPQALSAPSRRDAERARVMELLDFVRMSSHADKHPSQLSGGERQRVAIARALVTKPDVLLCDEPTSALDGHHTEEVMGILSRVRTELGTTILLVSHELDVIKGICDRAAVLEGGRLTALVDVAPPDAREAFDSYAERAQRFLGPHTPAAEAPAAPEGEG</sequence>
<evidence type="ECO:0000256" key="4">
    <source>
        <dbReference type="ARBA" id="ARBA00054718"/>
    </source>
</evidence>
<gene>
    <name evidence="8" type="ORF">SAMN04487966_107123</name>
</gene>
<evidence type="ECO:0000256" key="3">
    <source>
        <dbReference type="ARBA" id="ARBA00022840"/>
    </source>
</evidence>
<dbReference type="InterPro" id="IPR015854">
    <property type="entry name" value="ABC_transpr_LolD-like"/>
</dbReference>
<dbReference type="PANTHER" id="PTHR24220:SF676">
    <property type="entry name" value="OLIGOPEPTIDE TRANSPORT ATP-BINDING PROTEIN AMIE"/>
    <property type="match status" value="1"/>
</dbReference>
<protein>
    <submittedName>
        <fullName evidence="8">D-methionine transport system ATP-binding protein</fullName>
    </submittedName>
</protein>
<dbReference type="GO" id="GO:0005524">
    <property type="term" value="F:ATP binding"/>
    <property type="evidence" value="ECO:0007669"/>
    <property type="project" value="UniProtKB-KW"/>
</dbReference>
<comment type="subunit">
    <text evidence="5">Homodimer. Forms a membrane-associated complex with FtsX.</text>
</comment>
<evidence type="ECO:0000313" key="8">
    <source>
        <dbReference type="EMBL" id="SFV23500.1"/>
    </source>
</evidence>
<dbReference type="InterPro" id="IPR003593">
    <property type="entry name" value="AAA+_ATPase"/>
</dbReference>
<dbReference type="SMART" id="SM00382">
    <property type="entry name" value="AAA"/>
    <property type="match status" value="1"/>
</dbReference>